<proteinExistence type="predicted"/>
<keyword evidence="3" id="KW-1185">Reference proteome</keyword>
<feature type="signal peptide" evidence="1">
    <location>
        <begin position="1"/>
        <end position="18"/>
    </location>
</feature>
<gene>
    <name evidence="2" type="ORF">K0625_11340</name>
</gene>
<evidence type="ECO:0000313" key="3">
    <source>
        <dbReference type="Proteomes" id="UP001195963"/>
    </source>
</evidence>
<accession>A0ABS7E3J1</accession>
<dbReference type="RefSeq" id="WP_220109802.1">
    <property type="nucleotide sequence ID" value="NZ_JAHZST010000007.1"/>
</dbReference>
<organism evidence="2 3">
    <name type="scientific">Shewanella nanhaiensis</name>
    <dbReference type="NCBI Taxonomy" id="2864872"/>
    <lineage>
        <taxon>Bacteria</taxon>
        <taxon>Pseudomonadati</taxon>
        <taxon>Pseudomonadota</taxon>
        <taxon>Gammaproteobacteria</taxon>
        <taxon>Alteromonadales</taxon>
        <taxon>Shewanellaceae</taxon>
        <taxon>Shewanella</taxon>
    </lineage>
</organism>
<protein>
    <submittedName>
        <fullName evidence="2">Uncharacterized protein</fullName>
    </submittedName>
</protein>
<sequence>MKLLIMLCLMLTSFSSSAVWLNTTGKVKSISVYAGKDTILVNLDSAGAKINECSSPSTFAISSTNTPEQRARLYSTLLAAQAAGRSVTLAYNDVGNCEAWGANAHAYRRIVRISLGG</sequence>
<comment type="caution">
    <text evidence="2">The sequence shown here is derived from an EMBL/GenBank/DDBJ whole genome shotgun (WGS) entry which is preliminary data.</text>
</comment>
<evidence type="ECO:0000256" key="1">
    <source>
        <dbReference type="SAM" id="SignalP"/>
    </source>
</evidence>
<name>A0ABS7E3J1_9GAMM</name>
<dbReference type="EMBL" id="JAHZST010000007">
    <property type="protein sequence ID" value="MBW8184271.1"/>
    <property type="molecule type" value="Genomic_DNA"/>
</dbReference>
<reference evidence="2 3" key="1">
    <citation type="submission" date="2021-07" db="EMBL/GenBank/DDBJ databases">
        <title>Shewanella sp. nov, isolated from SCS.</title>
        <authorList>
            <person name="Cao W.R."/>
        </authorList>
    </citation>
    <scope>NUCLEOTIDE SEQUENCE [LARGE SCALE GENOMIC DNA]</scope>
    <source>
        <strain evidence="2 3">NR704-98</strain>
    </source>
</reference>
<dbReference type="Proteomes" id="UP001195963">
    <property type="component" value="Unassembled WGS sequence"/>
</dbReference>
<evidence type="ECO:0000313" key="2">
    <source>
        <dbReference type="EMBL" id="MBW8184271.1"/>
    </source>
</evidence>
<feature type="chain" id="PRO_5046229726" evidence="1">
    <location>
        <begin position="19"/>
        <end position="117"/>
    </location>
</feature>
<keyword evidence="1" id="KW-0732">Signal</keyword>